<name>W1YQM6_9ZZZZ</name>
<reference evidence="1" key="1">
    <citation type="submission" date="2013-12" db="EMBL/GenBank/DDBJ databases">
        <title>A Varibaculum cambriense genome reconstructed from a premature infant gut community with otherwise low bacterial novelty that shifts toward anaerobic metabolism during the third week of life.</title>
        <authorList>
            <person name="Brown C.T."/>
            <person name="Sharon I."/>
            <person name="Thomas B.C."/>
            <person name="Castelle C.J."/>
            <person name="Morowitz M.J."/>
            <person name="Banfield J.F."/>
        </authorList>
    </citation>
    <scope>NUCLEOTIDE SEQUENCE</scope>
</reference>
<evidence type="ECO:0000313" key="1">
    <source>
        <dbReference type="EMBL" id="ETJ44631.1"/>
    </source>
</evidence>
<accession>W1YQM6</accession>
<feature type="non-terminal residue" evidence="1">
    <location>
        <position position="71"/>
    </location>
</feature>
<sequence length="71" mass="7374">IVLPKTELATAAPDVVEAVAPAINIPEIGASAKLGRPNVFIPEIITSFNAEFEIIPASVPVPINNMATPVI</sequence>
<gene>
    <name evidence="1" type="ORF">Q604_UNBC01371G0001</name>
</gene>
<dbReference type="EMBL" id="AZMM01001371">
    <property type="protein sequence ID" value="ETJ44631.1"/>
    <property type="molecule type" value="Genomic_DNA"/>
</dbReference>
<comment type="caution">
    <text evidence="1">The sequence shown here is derived from an EMBL/GenBank/DDBJ whole genome shotgun (WGS) entry which is preliminary data.</text>
</comment>
<feature type="non-terminal residue" evidence="1">
    <location>
        <position position="1"/>
    </location>
</feature>
<organism evidence="1">
    <name type="scientific">human gut metagenome</name>
    <dbReference type="NCBI Taxonomy" id="408170"/>
    <lineage>
        <taxon>unclassified sequences</taxon>
        <taxon>metagenomes</taxon>
        <taxon>organismal metagenomes</taxon>
    </lineage>
</organism>
<proteinExistence type="predicted"/>
<protein>
    <submittedName>
        <fullName evidence="1">Uncharacterized protein</fullName>
    </submittedName>
</protein>
<dbReference type="AlphaFoldDB" id="W1YQM6"/>